<organism evidence="3">
    <name type="scientific">Nicotiana tabacum</name>
    <name type="common">Common tobacco</name>
    <dbReference type="NCBI Taxonomy" id="4097"/>
    <lineage>
        <taxon>Eukaryota</taxon>
        <taxon>Viridiplantae</taxon>
        <taxon>Streptophyta</taxon>
        <taxon>Embryophyta</taxon>
        <taxon>Tracheophyta</taxon>
        <taxon>Spermatophyta</taxon>
        <taxon>Magnoliopsida</taxon>
        <taxon>eudicotyledons</taxon>
        <taxon>Gunneridae</taxon>
        <taxon>Pentapetalae</taxon>
        <taxon>asterids</taxon>
        <taxon>lamiids</taxon>
        <taxon>Solanales</taxon>
        <taxon>Solanaceae</taxon>
        <taxon>Nicotianoideae</taxon>
        <taxon>Nicotianeae</taxon>
        <taxon>Nicotiana</taxon>
    </lineage>
</organism>
<dbReference type="STRING" id="4097.A0A1S4BQ05"/>
<name>A0A1S4BQ05_TOBAC</name>
<dbReference type="OrthoDB" id="1305859at2759"/>
<reference evidence="3" key="1">
    <citation type="submission" date="2025-08" db="UniProtKB">
        <authorList>
            <consortium name="RefSeq"/>
        </authorList>
    </citation>
    <scope>IDENTIFICATION</scope>
</reference>
<dbReference type="RefSeq" id="XP_016490893.1">
    <property type="nucleotide sequence ID" value="XM_016635407.1"/>
</dbReference>
<dbReference type="OMA" id="QTNIVYL"/>
<dbReference type="AlphaFoldDB" id="A0A1S4BQ05"/>
<dbReference type="PaxDb" id="4097-A0A1S4BQ05"/>
<dbReference type="InterPro" id="IPR013103">
    <property type="entry name" value="RVT_2"/>
</dbReference>
<evidence type="ECO:0000313" key="3">
    <source>
        <dbReference type="RefSeq" id="XP_016490893.1"/>
    </source>
</evidence>
<proteinExistence type="predicted"/>
<feature type="transmembrane region" description="Helical" evidence="1">
    <location>
        <begin position="7"/>
        <end position="26"/>
    </location>
</feature>
<protein>
    <submittedName>
        <fullName evidence="3">Uncharacterized mitochondrial protein AtMg00810-like</fullName>
    </submittedName>
</protein>
<keyword evidence="1" id="KW-0812">Transmembrane</keyword>
<gene>
    <name evidence="3" type="primary">LOC107810610</name>
</gene>
<sequence>MTRRTPTLLCSFCQSSTILIFVLIYVDDIIVTGSSKDHIRSVVNSLGSRFSLKDLGHLHFFLNIEVISFNDGLLLTQSKLIVDVLSRFNMLEAKGVATPMSTTEPLTLNDGSPTANAKEYCQVVGALQYITTLC</sequence>
<dbReference type="Pfam" id="PF07727">
    <property type="entry name" value="RVT_2"/>
    <property type="match status" value="1"/>
</dbReference>
<keyword evidence="1" id="KW-1133">Transmembrane helix</keyword>
<evidence type="ECO:0000259" key="2">
    <source>
        <dbReference type="Pfam" id="PF07727"/>
    </source>
</evidence>
<dbReference type="SUPFAM" id="SSF56672">
    <property type="entry name" value="DNA/RNA polymerases"/>
    <property type="match status" value="1"/>
</dbReference>
<keyword evidence="1" id="KW-0472">Membrane</keyword>
<evidence type="ECO:0000256" key="1">
    <source>
        <dbReference type="SAM" id="Phobius"/>
    </source>
</evidence>
<dbReference type="InterPro" id="IPR043502">
    <property type="entry name" value="DNA/RNA_pol_sf"/>
</dbReference>
<accession>A0A1S4BQ05</accession>
<feature type="domain" description="Reverse transcriptase Ty1/copia-type" evidence="2">
    <location>
        <begin position="12"/>
        <end position="101"/>
    </location>
</feature>
<dbReference type="KEGG" id="nta:107810610"/>